<dbReference type="InterPro" id="IPR014747">
    <property type="entry name" value="Bac_photo_RC_H_C"/>
</dbReference>
<keyword evidence="3" id="KW-1185">Reference proteome</keyword>
<dbReference type="InterPro" id="IPR011033">
    <property type="entry name" value="PRC_barrel-like_sf"/>
</dbReference>
<accession>A0A2D0NFB1</accession>
<dbReference type="Proteomes" id="UP000223913">
    <property type="component" value="Unassembled WGS sequence"/>
</dbReference>
<dbReference type="RefSeq" id="WP_099149516.1">
    <property type="nucleotide sequence ID" value="NZ_PDUD01000011.1"/>
</dbReference>
<dbReference type="GO" id="GO:0030077">
    <property type="term" value="C:plasma membrane light-harvesting complex"/>
    <property type="evidence" value="ECO:0007669"/>
    <property type="project" value="InterPro"/>
</dbReference>
<feature type="domain" description="PRC-barrel" evidence="1">
    <location>
        <begin position="33"/>
        <end position="123"/>
    </location>
</feature>
<dbReference type="SUPFAM" id="SSF50346">
    <property type="entry name" value="PRC-barrel domain"/>
    <property type="match status" value="1"/>
</dbReference>
<organism evidence="2 3">
    <name type="scientific">Flavilitoribacter nigricans (strain ATCC 23147 / DSM 23189 / NBRC 102662 / NCIMB 1420 / SS-2)</name>
    <name type="common">Lewinella nigricans</name>
    <dbReference type="NCBI Taxonomy" id="1122177"/>
    <lineage>
        <taxon>Bacteria</taxon>
        <taxon>Pseudomonadati</taxon>
        <taxon>Bacteroidota</taxon>
        <taxon>Saprospiria</taxon>
        <taxon>Saprospirales</taxon>
        <taxon>Lewinellaceae</taxon>
        <taxon>Flavilitoribacter</taxon>
    </lineage>
</organism>
<sequence>MEPNNVNEQTTSYERNQLAYLDDLEEWQVSQDDTDVRGWMVYTANGEIVGKIKRMVVAPAQLRVRYLDVELDHEVTNAFRDMMRRLRGVDERDAPATFNEDDKNVLIPIGLAQIDEEQHKVWVPGLSISTYYLLPRHRHGTLITPAYEADVVTYYDRNYLERSGKYDRMGYHPDRHRDSDYMDDHFYDCEYFHDRELAER</sequence>
<proteinExistence type="predicted"/>
<gene>
    <name evidence="2" type="ORF">CRP01_08125</name>
</gene>
<dbReference type="Pfam" id="PF05239">
    <property type="entry name" value="PRC"/>
    <property type="match status" value="1"/>
</dbReference>
<name>A0A2D0NFB1_FLAN2</name>
<dbReference type="EMBL" id="PDUD01000011">
    <property type="protein sequence ID" value="PHN07182.1"/>
    <property type="molecule type" value="Genomic_DNA"/>
</dbReference>
<dbReference type="Gene3D" id="3.90.50.10">
    <property type="entry name" value="Photosynthetic Reaction Center, subunit H, domain 2"/>
    <property type="match status" value="1"/>
</dbReference>
<dbReference type="AlphaFoldDB" id="A0A2D0NFB1"/>
<evidence type="ECO:0000259" key="1">
    <source>
        <dbReference type="Pfam" id="PF05239"/>
    </source>
</evidence>
<evidence type="ECO:0000313" key="2">
    <source>
        <dbReference type="EMBL" id="PHN07182.1"/>
    </source>
</evidence>
<dbReference type="InterPro" id="IPR027275">
    <property type="entry name" value="PRC-brl_dom"/>
</dbReference>
<protein>
    <recommendedName>
        <fullName evidence="1">PRC-barrel domain-containing protein</fullName>
    </recommendedName>
</protein>
<comment type="caution">
    <text evidence="2">The sequence shown here is derived from an EMBL/GenBank/DDBJ whole genome shotgun (WGS) entry which is preliminary data.</text>
</comment>
<dbReference type="GO" id="GO:0019684">
    <property type="term" value="P:photosynthesis, light reaction"/>
    <property type="evidence" value="ECO:0007669"/>
    <property type="project" value="InterPro"/>
</dbReference>
<dbReference type="OrthoDB" id="1422173at2"/>
<evidence type="ECO:0000313" key="3">
    <source>
        <dbReference type="Proteomes" id="UP000223913"/>
    </source>
</evidence>
<reference evidence="2 3" key="1">
    <citation type="submission" date="2017-10" db="EMBL/GenBank/DDBJ databases">
        <title>The draft genome sequence of Lewinella nigricans NBRC 102662.</title>
        <authorList>
            <person name="Wang K."/>
        </authorList>
    </citation>
    <scope>NUCLEOTIDE SEQUENCE [LARGE SCALE GENOMIC DNA]</scope>
    <source>
        <strain evidence="2 3">NBRC 102662</strain>
    </source>
</reference>